<reference evidence="9" key="1">
    <citation type="submission" date="2017-01" db="EMBL/GenBank/DDBJ databases">
        <title>A deep insight into the sialotranscriptome of adult male and female Cluex tarsalis mosquitoes.</title>
        <authorList>
            <person name="Ribeiro J.M."/>
            <person name="Moreira F."/>
            <person name="Bernard K.A."/>
            <person name="Calvo E."/>
        </authorList>
    </citation>
    <scope>NUCLEOTIDE SEQUENCE</scope>
    <source>
        <strain evidence="9">Kern County</strain>
        <tissue evidence="9">Salivary glands</tissue>
    </source>
</reference>
<protein>
    <submittedName>
        <fullName evidence="9">Putative c2h2-type zn-finger protein</fullName>
    </submittedName>
</protein>
<dbReference type="SUPFAM" id="SSF57716">
    <property type="entry name" value="Glucocorticoid receptor-like (DNA-binding domain)"/>
    <property type="match status" value="1"/>
</dbReference>
<dbReference type="PANTHER" id="PTHR16515">
    <property type="entry name" value="PR DOMAIN ZINC FINGER PROTEIN"/>
    <property type="match status" value="1"/>
</dbReference>
<keyword evidence="5" id="KW-0862">Zinc</keyword>
<dbReference type="Pfam" id="PF00096">
    <property type="entry name" value="zf-C2H2"/>
    <property type="match status" value="1"/>
</dbReference>
<evidence type="ECO:0000313" key="9">
    <source>
        <dbReference type="EMBL" id="JAV19928.1"/>
    </source>
</evidence>
<dbReference type="InterPro" id="IPR012934">
    <property type="entry name" value="Znf_AD"/>
</dbReference>
<dbReference type="SUPFAM" id="SSF57667">
    <property type="entry name" value="beta-beta-alpha zinc fingers"/>
    <property type="match status" value="3"/>
</dbReference>
<keyword evidence="3" id="KW-0677">Repeat</keyword>
<evidence type="ECO:0000256" key="1">
    <source>
        <dbReference type="ARBA" id="ARBA00004123"/>
    </source>
</evidence>
<keyword evidence="4 7" id="KW-0863">Zinc-finger</keyword>
<dbReference type="GO" id="GO:0005634">
    <property type="term" value="C:nucleus"/>
    <property type="evidence" value="ECO:0007669"/>
    <property type="project" value="UniProtKB-SubCell"/>
</dbReference>
<keyword evidence="2" id="KW-0479">Metal-binding</keyword>
<evidence type="ECO:0000256" key="3">
    <source>
        <dbReference type="ARBA" id="ARBA00022737"/>
    </source>
</evidence>
<dbReference type="PROSITE" id="PS00028">
    <property type="entry name" value="ZINC_FINGER_C2H2_1"/>
    <property type="match status" value="4"/>
</dbReference>
<comment type="subcellular location">
    <subcellularLocation>
        <location evidence="1">Nucleus</location>
    </subcellularLocation>
</comment>
<dbReference type="GO" id="GO:0010468">
    <property type="term" value="P:regulation of gene expression"/>
    <property type="evidence" value="ECO:0007669"/>
    <property type="project" value="TreeGrafter"/>
</dbReference>
<dbReference type="PANTHER" id="PTHR16515:SF66">
    <property type="entry name" value="C2H2-TYPE DOMAIN-CONTAINING PROTEIN"/>
    <property type="match status" value="1"/>
</dbReference>
<feature type="domain" description="C2H2-type" evidence="8">
    <location>
        <begin position="207"/>
        <end position="234"/>
    </location>
</feature>
<dbReference type="SMART" id="SM00355">
    <property type="entry name" value="ZnF_C2H2"/>
    <property type="match status" value="5"/>
</dbReference>
<feature type="domain" description="C2H2-type" evidence="8">
    <location>
        <begin position="292"/>
        <end position="320"/>
    </location>
</feature>
<name>A0A1Q3EXK0_CULTA</name>
<feature type="domain" description="C2H2-type" evidence="8">
    <location>
        <begin position="323"/>
        <end position="350"/>
    </location>
</feature>
<dbReference type="Pfam" id="PF13894">
    <property type="entry name" value="zf-C2H2_4"/>
    <property type="match status" value="1"/>
</dbReference>
<dbReference type="Pfam" id="PF07776">
    <property type="entry name" value="zf-AD"/>
    <property type="match status" value="1"/>
</dbReference>
<evidence type="ECO:0000256" key="2">
    <source>
        <dbReference type="ARBA" id="ARBA00022723"/>
    </source>
</evidence>
<evidence type="ECO:0000256" key="7">
    <source>
        <dbReference type="PROSITE-ProRule" id="PRU00042"/>
    </source>
</evidence>
<feature type="domain" description="C2H2-type" evidence="8">
    <location>
        <begin position="263"/>
        <end position="291"/>
    </location>
</feature>
<dbReference type="InterPro" id="IPR036236">
    <property type="entry name" value="Znf_C2H2_sf"/>
</dbReference>
<dbReference type="SMART" id="SM00868">
    <property type="entry name" value="zf-AD"/>
    <property type="match status" value="1"/>
</dbReference>
<evidence type="ECO:0000256" key="4">
    <source>
        <dbReference type="ARBA" id="ARBA00022771"/>
    </source>
</evidence>
<dbReference type="GO" id="GO:0008270">
    <property type="term" value="F:zinc ion binding"/>
    <property type="evidence" value="ECO:0007669"/>
    <property type="project" value="UniProtKB-KW"/>
</dbReference>
<dbReference type="GO" id="GO:0003677">
    <property type="term" value="F:DNA binding"/>
    <property type="evidence" value="ECO:0007669"/>
    <property type="project" value="UniProtKB-ARBA"/>
</dbReference>
<sequence length="351" mass="40657">MDTINQEYQPSSSSPKFCAFCLHAQVPGVEFYSVESSTDLQATLGSLFGQFYRLDYFIICAPCWKIAQLFHDFRQRCLEANKLVDRIGQGLGNEDDWFSERNVTFIESIRMVIKDQLQDIGKLAEDAMEGVIEIKSEIFEVKSEPIDEDLNMSDELETGLEFNQVEIEETAKEAVDISEIKVEPDGATEKNVSHKPISKRIQHAPTFICPECPVTFTSHQRLAAHVIKHSEFRPFKCRNDCEKTFASGTNRRKHERRCGKEVYQCNLCEVQLNRRRSLHEHYKLVHPGEPQHPCSYCEKRFKKKEQRQRHEKRIHSGNRERDLSCQHCGRTFAESGSLKRHMKSHDQGEST</sequence>
<proteinExistence type="predicted"/>
<evidence type="ECO:0000259" key="8">
    <source>
        <dbReference type="PROSITE" id="PS50157"/>
    </source>
</evidence>
<dbReference type="FunFam" id="3.30.160.60:FF:000110">
    <property type="entry name" value="Zinc finger protein-like"/>
    <property type="match status" value="1"/>
</dbReference>
<evidence type="ECO:0000256" key="5">
    <source>
        <dbReference type="ARBA" id="ARBA00022833"/>
    </source>
</evidence>
<evidence type="ECO:0000256" key="6">
    <source>
        <dbReference type="ARBA" id="ARBA00023242"/>
    </source>
</evidence>
<keyword evidence="6" id="KW-0539">Nucleus</keyword>
<dbReference type="EMBL" id="GFDL01015117">
    <property type="protein sequence ID" value="JAV19928.1"/>
    <property type="molecule type" value="Transcribed_RNA"/>
</dbReference>
<accession>A0A1Q3EXK0</accession>
<dbReference type="InterPro" id="IPR013087">
    <property type="entry name" value="Znf_C2H2_type"/>
</dbReference>
<dbReference type="AlphaFoldDB" id="A0A1Q3EXK0"/>
<organism evidence="9">
    <name type="scientific">Culex tarsalis</name>
    <name type="common">Encephalitis mosquito</name>
    <dbReference type="NCBI Taxonomy" id="7177"/>
    <lineage>
        <taxon>Eukaryota</taxon>
        <taxon>Metazoa</taxon>
        <taxon>Ecdysozoa</taxon>
        <taxon>Arthropoda</taxon>
        <taxon>Hexapoda</taxon>
        <taxon>Insecta</taxon>
        <taxon>Pterygota</taxon>
        <taxon>Neoptera</taxon>
        <taxon>Endopterygota</taxon>
        <taxon>Diptera</taxon>
        <taxon>Nematocera</taxon>
        <taxon>Culicoidea</taxon>
        <taxon>Culicidae</taxon>
        <taxon>Culicinae</taxon>
        <taxon>Culicini</taxon>
        <taxon>Culex</taxon>
        <taxon>Culex</taxon>
    </lineage>
</organism>
<feature type="domain" description="C2H2-type" evidence="8">
    <location>
        <begin position="235"/>
        <end position="256"/>
    </location>
</feature>
<dbReference type="InterPro" id="IPR050331">
    <property type="entry name" value="Zinc_finger"/>
</dbReference>
<dbReference type="Gene3D" id="3.30.160.60">
    <property type="entry name" value="Classic Zinc Finger"/>
    <property type="match status" value="3"/>
</dbReference>
<dbReference type="PROSITE" id="PS50157">
    <property type="entry name" value="ZINC_FINGER_C2H2_2"/>
    <property type="match status" value="5"/>
</dbReference>